<protein>
    <submittedName>
        <fullName evidence="1">Carbohydrate-binding protein, CBM67 family</fullName>
    </submittedName>
</protein>
<gene>
    <name evidence="1" type="ORF">REIFOR_02764</name>
</gene>
<sequence>MSFTYRGIQLTQLWVCGGPIASDKRAFDQLARPPSKSIEVKTKAQKRVDILAVPESGITDTPVSSSYSPQLMRKLTSFQLVLTSDQLQSNQWCLFISVKLAYSNLKVIFLVFSKGTTMNKFPLIFASIFLAASVVAEQPTFTMGPATQTHAGLINCGGKSRPSAVGEITSEDGRMWVVPAQNNYEMAPKAGDLFNECGGKVLKSLADLNLNDVTVMDAGGEEEFTVYLFPDNYFELYVNGILVAVDPVVFTPFNSTIVRFKADRPLTIAIKMVDWEETLGLGMESNRGTKFHAGDGGLVAHFQDAKGQTVAITDDTWKAQTFYTSPIVNRRCLVVSSSLRDSSACDKQKVTDAKKTSAAHWTVAEDWMKPNFDDSAWPAAETFTNDTVGVKNKKSYMNFLDVFDAKRADAEFIWSSNLVLDNLVLLRKTVK</sequence>
<reference evidence="1 2" key="1">
    <citation type="journal article" date="2017" name="Environ. Microbiol.">
        <title>Genomic and physiological analyses of 'Reinekea forsetii' reveal a versatile opportunistic lifestyle during spring algae blooms.</title>
        <authorList>
            <person name="Avci B."/>
            <person name="Hahnke R.L."/>
            <person name="Chafee M."/>
            <person name="Fischer T."/>
            <person name="Gruber-Vodicka H."/>
            <person name="Tegetmeyer H.E."/>
            <person name="Harder J."/>
            <person name="Fuchs B.M."/>
            <person name="Amann R.I."/>
            <person name="Teeling H."/>
        </authorList>
    </citation>
    <scope>NUCLEOTIDE SEQUENCE [LARGE SCALE GENOMIC DNA]</scope>
    <source>
        <strain evidence="1 2">Hel1_31_D35</strain>
    </source>
</reference>
<dbReference type="Proteomes" id="UP000229757">
    <property type="component" value="Chromosome"/>
</dbReference>
<dbReference type="Gene3D" id="2.60.120.260">
    <property type="entry name" value="Galactose-binding domain-like"/>
    <property type="match status" value="1"/>
</dbReference>
<organism evidence="1 2">
    <name type="scientific">Reinekea forsetii</name>
    <dbReference type="NCBI Taxonomy" id="1336806"/>
    <lineage>
        <taxon>Bacteria</taxon>
        <taxon>Pseudomonadati</taxon>
        <taxon>Pseudomonadota</taxon>
        <taxon>Gammaproteobacteria</taxon>
        <taxon>Oceanospirillales</taxon>
        <taxon>Saccharospirillaceae</taxon>
        <taxon>Reinekea</taxon>
    </lineage>
</organism>
<keyword evidence="2" id="KW-1185">Reference proteome</keyword>
<accession>A0A2K8KZY0</accession>
<evidence type="ECO:0000313" key="1">
    <source>
        <dbReference type="EMBL" id="ATX77886.1"/>
    </source>
</evidence>
<dbReference type="EMBL" id="CP011797">
    <property type="protein sequence ID" value="ATX77886.1"/>
    <property type="molecule type" value="Genomic_DNA"/>
</dbReference>
<evidence type="ECO:0000313" key="2">
    <source>
        <dbReference type="Proteomes" id="UP000229757"/>
    </source>
</evidence>
<proteinExistence type="predicted"/>
<name>A0A2K8KZY0_9GAMM</name>
<dbReference type="AlphaFoldDB" id="A0A2K8KZY0"/>
<dbReference type="KEGG" id="rfo:REIFOR_02764"/>